<reference evidence="2" key="2">
    <citation type="submission" date="2023-06" db="EMBL/GenBank/DDBJ databases">
        <authorList>
            <consortium name="Lawrence Berkeley National Laboratory"/>
            <person name="Haridas S."/>
            <person name="Hensen N."/>
            <person name="Bonometti L."/>
            <person name="Westerberg I."/>
            <person name="Brannstrom I.O."/>
            <person name="Guillou S."/>
            <person name="Cros-Aarteil S."/>
            <person name="Calhoun S."/>
            <person name="Kuo A."/>
            <person name="Mondo S."/>
            <person name="Pangilinan J."/>
            <person name="Riley R."/>
            <person name="LaButti K."/>
            <person name="Andreopoulos B."/>
            <person name="Lipzen A."/>
            <person name="Chen C."/>
            <person name="Yanf M."/>
            <person name="Daum C."/>
            <person name="Ng V."/>
            <person name="Clum A."/>
            <person name="Steindorff A."/>
            <person name="Ohm R."/>
            <person name="Martin F."/>
            <person name="Silar P."/>
            <person name="Natvig D."/>
            <person name="Lalanne C."/>
            <person name="Gautier V."/>
            <person name="Ament-velasquez S.L."/>
            <person name="Kruys A."/>
            <person name="Hutchinson M.I."/>
            <person name="Powell A.J."/>
            <person name="Barry K."/>
            <person name="Miller A.N."/>
            <person name="Grigoriev I.V."/>
            <person name="Debuchy R."/>
            <person name="Gladieux P."/>
            <person name="Thoren M.H."/>
            <person name="Johannesson H."/>
        </authorList>
    </citation>
    <scope>NUCLEOTIDE SEQUENCE</scope>
    <source>
        <strain evidence="2">CBS 232.78</strain>
    </source>
</reference>
<evidence type="ECO:0000256" key="1">
    <source>
        <dbReference type="SAM" id="Phobius"/>
    </source>
</evidence>
<sequence length="227" mass="25270">MGVIKKTFYTGLLTGASVLGYLSFTTTIVSPLPRDDPALAGSAIRRFNVHRNPSTSDTCVKRIPLTKIRPELLEKDGDLVLEFCRGVWSGLGTRFQLASLARKYRGPATAGQLWTPTQFSESGFAKGTQMMDHFEVVEKTPTEIVVRCGDSPRNQGPRDSDGLFIISAVKDEAKGEVVLELKSCFFTSARKVEGIHGPMPGWMELLHRWYTRLWMVTGSQGLTRRLF</sequence>
<keyword evidence="1" id="KW-0472">Membrane</keyword>
<keyword evidence="3" id="KW-1185">Reference proteome</keyword>
<reference evidence="2" key="1">
    <citation type="journal article" date="2023" name="Mol. Phylogenet. Evol.">
        <title>Genome-scale phylogeny and comparative genomics of the fungal order Sordariales.</title>
        <authorList>
            <person name="Hensen N."/>
            <person name="Bonometti L."/>
            <person name="Westerberg I."/>
            <person name="Brannstrom I.O."/>
            <person name="Guillou S."/>
            <person name="Cros-Aarteil S."/>
            <person name="Calhoun S."/>
            <person name="Haridas S."/>
            <person name="Kuo A."/>
            <person name="Mondo S."/>
            <person name="Pangilinan J."/>
            <person name="Riley R."/>
            <person name="LaButti K."/>
            <person name="Andreopoulos B."/>
            <person name="Lipzen A."/>
            <person name="Chen C."/>
            <person name="Yan M."/>
            <person name="Daum C."/>
            <person name="Ng V."/>
            <person name="Clum A."/>
            <person name="Steindorff A."/>
            <person name="Ohm R.A."/>
            <person name="Martin F."/>
            <person name="Silar P."/>
            <person name="Natvig D.O."/>
            <person name="Lalanne C."/>
            <person name="Gautier V."/>
            <person name="Ament-Velasquez S.L."/>
            <person name="Kruys A."/>
            <person name="Hutchinson M.I."/>
            <person name="Powell A.J."/>
            <person name="Barry K."/>
            <person name="Miller A.N."/>
            <person name="Grigoriev I.V."/>
            <person name="Debuchy R."/>
            <person name="Gladieux P."/>
            <person name="Hiltunen Thoren M."/>
            <person name="Johannesson H."/>
        </authorList>
    </citation>
    <scope>NUCLEOTIDE SEQUENCE</scope>
    <source>
        <strain evidence="2">CBS 232.78</strain>
    </source>
</reference>
<accession>A0AAE0TZ80</accession>
<organism evidence="2 3">
    <name type="scientific">Podospora didyma</name>
    <dbReference type="NCBI Taxonomy" id="330526"/>
    <lineage>
        <taxon>Eukaryota</taxon>
        <taxon>Fungi</taxon>
        <taxon>Dikarya</taxon>
        <taxon>Ascomycota</taxon>
        <taxon>Pezizomycotina</taxon>
        <taxon>Sordariomycetes</taxon>
        <taxon>Sordariomycetidae</taxon>
        <taxon>Sordariales</taxon>
        <taxon>Podosporaceae</taxon>
        <taxon>Podospora</taxon>
    </lineage>
</organism>
<gene>
    <name evidence="2" type="ORF">B0H63DRAFT_472097</name>
</gene>
<evidence type="ECO:0000313" key="2">
    <source>
        <dbReference type="EMBL" id="KAK3384996.1"/>
    </source>
</evidence>
<dbReference type="Proteomes" id="UP001285441">
    <property type="component" value="Unassembled WGS sequence"/>
</dbReference>
<feature type="transmembrane region" description="Helical" evidence="1">
    <location>
        <begin position="7"/>
        <end position="24"/>
    </location>
</feature>
<dbReference type="EMBL" id="JAULSW010000004">
    <property type="protein sequence ID" value="KAK3384996.1"/>
    <property type="molecule type" value="Genomic_DNA"/>
</dbReference>
<proteinExistence type="predicted"/>
<protein>
    <submittedName>
        <fullName evidence="2">Uncharacterized protein</fullName>
    </submittedName>
</protein>
<comment type="caution">
    <text evidence="2">The sequence shown here is derived from an EMBL/GenBank/DDBJ whole genome shotgun (WGS) entry which is preliminary data.</text>
</comment>
<keyword evidence="1" id="KW-1133">Transmembrane helix</keyword>
<name>A0AAE0TZ80_9PEZI</name>
<evidence type="ECO:0000313" key="3">
    <source>
        <dbReference type="Proteomes" id="UP001285441"/>
    </source>
</evidence>
<dbReference type="AlphaFoldDB" id="A0AAE0TZ80"/>
<keyword evidence="1" id="KW-0812">Transmembrane</keyword>